<dbReference type="Gene3D" id="2.20.25.90">
    <property type="entry name" value="ADC-like domains"/>
    <property type="match status" value="1"/>
</dbReference>
<comment type="similarity">
    <text evidence="3">Belongs to the prokaryotic molybdopterin-containing oxidoreductase family. NasA/NapA/NarB subfamily.</text>
</comment>
<keyword evidence="8" id="KW-0408">Iron</keyword>
<dbReference type="InterPro" id="IPR006963">
    <property type="entry name" value="Mopterin_OxRdtase_4Fe-4S_dom"/>
</dbReference>
<evidence type="ECO:0000256" key="2">
    <source>
        <dbReference type="ARBA" id="ARBA00001966"/>
    </source>
</evidence>
<proteinExistence type="inferred from homology"/>
<accession>A0ABU6JAG9</accession>
<protein>
    <submittedName>
        <fullName evidence="12">Molybdopterin-dependent oxidoreductase</fullName>
    </submittedName>
</protein>
<organism evidence="12 13">
    <name type="scientific">Noviherbaspirillum album</name>
    <dbReference type="NCBI Taxonomy" id="3080276"/>
    <lineage>
        <taxon>Bacteria</taxon>
        <taxon>Pseudomonadati</taxon>
        <taxon>Pseudomonadota</taxon>
        <taxon>Betaproteobacteria</taxon>
        <taxon>Burkholderiales</taxon>
        <taxon>Oxalobacteraceae</taxon>
        <taxon>Noviherbaspirillum</taxon>
    </lineage>
</organism>
<dbReference type="SMART" id="SM00926">
    <property type="entry name" value="Molybdop_Fe4S4"/>
    <property type="match status" value="1"/>
</dbReference>
<dbReference type="RefSeq" id="WP_326506864.1">
    <property type="nucleotide sequence ID" value="NZ_JAWIIV010000010.1"/>
</dbReference>
<dbReference type="InterPro" id="IPR050123">
    <property type="entry name" value="Prok_molybdopt-oxidoreductase"/>
</dbReference>
<dbReference type="PROSITE" id="PS00551">
    <property type="entry name" value="MOLYBDOPTERIN_PROK_1"/>
    <property type="match status" value="1"/>
</dbReference>
<dbReference type="Gene3D" id="3.40.50.740">
    <property type="match status" value="1"/>
</dbReference>
<dbReference type="CDD" id="cd02754">
    <property type="entry name" value="MopB_Nitrate-R-NapA-like"/>
    <property type="match status" value="1"/>
</dbReference>
<comment type="cofactor">
    <cofactor evidence="1">
        <name>Mo-bis(molybdopterin guanine dinucleotide)</name>
        <dbReference type="ChEBI" id="CHEBI:60539"/>
    </cofactor>
</comment>
<keyword evidence="4" id="KW-0004">4Fe-4S</keyword>
<dbReference type="InterPro" id="IPR006655">
    <property type="entry name" value="Mopterin_OxRdtase_prok_CS"/>
</dbReference>
<evidence type="ECO:0000256" key="9">
    <source>
        <dbReference type="ARBA" id="ARBA00023014"/>
    </source>
</evidence>
<name>A0ABU6JAG9_9BURK</name>
<dbReference type="SUPFAM" id="SSF53706">
    <property type="entry name" value="Formate dehydrogenase/DMSO reductase, domains 1-3"/>
    <property type="match status" value="1"/>
</dbReference>
<sequence>MNETISAVIPAVLNKPETKPAAGARTETKATCCYCGVGCGVIVESDGQQVTGVRGDPDHPANFGRLCTKGSTLHLTASPVLQQQVRALHPEMRFRRDARRERASWESTLDYLARHVDETVRRHGPDSIGFYISGQLLTEDYYVFNKLAKGLIGTNNIDTNSRLCMSSAVAGYKQTLGADAPPPCYEDIEQAQLLFIVGSNTAYAHPILYRRIEEARRKNPALKMIVADPRRTDTARDADLFLPILPGTDVALFNGMLHICLWEDLVDAEYIDSHTEGFAELKSIVRDYTPKFVAETCGIREEDLVTAARWFGQSKAALSLYCQGLNQSASGTAKNAALINLHLATHQIGKPGAGPFSLTGQPNAMGGREVGGMANLLSAHRDLANPEHRAEVARLWGIDEVPAKPGKTAVEMFEAVRTGEIKIIWIACTNPAQSMPEQALIREALRHAELVIVQEAYKTTATADYADVLLPATTWSEKEGTVTNSERRITRFKPVLPKPGEARHDWEMVIDFARRLEVRMGRGRDGTRSLFPYEGVEQIWNEHRESTRGRDLDITGLTYQILEQQGPQQWPFPEGATEGSKRLYEDGVFPTASGRARFVPTVYQPVVEKADARFPFGLTTGRLRDQWHGMSRTGTVAQLFSHASEPAVLMSRQDMERRMMADGDLVHVTSRRGSQILPALASEDIRAGQAFIGMHWGEEYVSGRGNDGNGSHGVNALTVAAYCPSSKQPELKHAAVKILKAELPWRFLVFGWIDASQALTLQASLRPLMRSFAYASCTLFGRDKVGVLFRAADDYPAAAELVGDIEARFGIAGAEVLRYDDARRGTSRRVRLQDGRLAAVSLAGDTSAEHWLKEYLESEQPVAALGRLLLMPSAKAPQGFKARGRIVCNCFNVAESEIDEALAGQDGINEGTPEVVLASLQGKLKCGTNCGSCVPELKKIILVKSPAGKVAA</sequence>
<dbReference type="InterPro" id="IPR009010">
    <property type="entry name" value="Asp_de-COase-like_dom_sf"/>
</dbReference>
<dbReference type="Gene3D" id="3.40.228.10">
    <property type="entry name" value="Dimethylsulfoxide Reductase, domain 2"/>
    <property type="match status" value="1"/>
</dbReference>
<dbReference type="Pfam" id="PF01568">
    <property type="entry name" value="Molydop_binding"/>
    <property type="match status" value="1"/>
</dbReference>
<keyword evidence="10" id="KW-0534">Nitrate assimilation</keyword>
<dbReference type="InterPro" id="IPR027467">
    <property type="entry name" value="MopterinOxRdtase_cofactor_BS"/>
</dbReference>
<evidence type="ECO:0000256" key="8">
    <source>
        <dbReference type="ARBA" id="ARBA00023004"/>
    </source>
</evidence>
<dbReference type="InterPro" id="IPR006656">
    <property type="entry name" value="Mopterin_OxRdtase"/>
</dbReference>
<reference evidence="12 13" key="1">
    <citation type="submission" date="2023-10" db="EMBL/GenBank/DDBJ databases">
        <title>Noviherbaspirillum sp. CPCC 100848 genome assembly.</title>
        <authorList>
            <person name="Li X.Y."/>
            <person name="Fang X.M."/>
        </authorList>
    </citation>
    <scope>NUCLEOTIDE SEQUENCE [LARGE SCALE GENOMIC DNA]</scope>
    <source>
        <strain evidence="12 13">CPCC 100848</strain>
    </source>
</reference>
<comment type="cofactor">
    <cofactor evidence="2">
        <name>[4Fe-4S] cluster</name>
        <dbReference type="ChEBI" id="CHEBI:49883"/>
    </cofactor>
</comment>
<evidence type="ECO:0000256" key="10">
    <source>
        <dbReference type="ARBA" id="ARBA00023063"/>
    </source>
</evidence>
<dbReference type="SUPFAM" id="SSF50692">
    <property type="entry name" value="ADC-like"/>
    <property type="match status" value="1"/>
</dbReference>
<evidence type="ECO:0000256" key="7">
    <source>
        <dbReference type="ARBA" id="ARBA00023002"/>
    </source>
</evidence>
<keyword evidence="5" id="KW-0500">Molybdenum</keyword>
<gene>
    <name evidence="12" type="ORF">RY831_13380</name>
</gene>
<feature type="domain" description="4Fe-4S Mo/W bis-MGD-type" evidence="11">
    <location>
        <begin position="25"/>
        <end position="81"/>
    </location>
</feature>
<evidence type="ECO:0000256" key="3">
    <source>
        <dbReference type="ARBA" id="ARBA00008747"/>
    </source>
</evidence>
<evidence type="ECO:0000256" key="6">
    <source>
        <dbReference type="ARBA" id="ARBA00022723"/>
    </source>
</evidence>
<evidence type="ECO:0000313" key="12">
    <source>
        <dbReference type="EMBL" id="MEC4720149.1"/>
    </source>
</evidence>
<dbReference type="Pfam" id="PF04879">
    <property type="entry name" value="Molybdop_Fe4S4"/>
    <property type="match status" value="1"/>
</dbReference>
<evidence type="ECO:0000256" key="5">
    <source>
        <dbReference type="ARBA" id="ARBA00022505"/>
    </source>
</evidence>
<dbReference type="PROSITE" id="PS00490">
    <property type="entry name" value="MOLYBDOPTERIN_PROK_2"/>
    <property type="match status" value="1"/>
</dbReference>
<dbReference type="Gene3D" id="2.40.40.20">
    <property type="match status" value="1"/>
</dbReference>
<dbReference type="Pfam" id="PF04324">
    <property type="entry name" value="Fer2_BFD"/>
    <property type="match status" value="1"/>
</dbReference>
<dbReference type="PROSITE" id="PS51669">
    <property type="entry name" value="4FE4S_MOW_BIS_MGD"/>
    <property type="match status" value="1"/>
</dbReference>
<dbReference type="CDD" id="cd02791">
    <property type="entry name" value="MopB_CT_Nitrate-R-NapA-like"/>
    <property type="match status" value="1"/>
</dbReference>
<keyword evidence="7" id="KW-0560">Oxidoreductase</keyword>
<dbReference type="InterPro" id="IPR006657">
    <property type="entry name" value="MoPterin_dinucl-bd_dom"/>
</dbReference>
<keyword evidence="6" id="KW-0479">Metal-binding</keyword>
<dbReference type="PANTHER" id="PTHR43105:SF9">
    <property type="entry name" value="NADPH-FE(3+) OXIDOREDUCTASE SUBUNIT ALPHA"/>
    <property type="match status" value="1"/>
</dbReference>
<dbReference type="InterPro" id="IPR041957">
    <property type="entry name" value="CT_Nitrate-R-NapA-like"/>
</dbReference>
<dbReference type="Gene3D" id="1.10.10.1100">
    <property type="entry name" value="BFD-like [2Fe-2S]-binding domain"/>
    <property type="match status" value="1"/>
</dbReference>
<dbReference type="Pfam" id="PF00384">
    <property type="entry name" value="Molybdopterin"/>
    <property type="match status" value="1"/>
</dbReference>
<dbReference type="EMBL" id="JAWIIV010000010">
    <property type="protein sequence ID" value="MEC4720149.1"/>
    <property type="molecule type" value="Genomic_DNA"/>
</dbReference>
<keyword evidence="13" id="KW-1185">Reference proteome</keyword>
<evidence type="ECO:0000256" key="4">
    <source>
        <dbReference type="ARBA" id="ARBA00022485"/>
    </source>
</evidence>
<evidence type="ECO:0000256" key="1">
    <source>
        <dbReference type="ARBA" id="ARBA00001942"/>
    </source>
</evidence>
<dbReference type="InterPro" id="IPR041854">
    <property type="entry name" value="BFD-like_2Fe2S-bd_dom_sf"/>
</dbReference>
<comment type="caution">
    <text evidence="12">The sequence shown here is derived from an EMBL/GenBank/DDBJ whole genome shotgun (WGS) entry which is preliminary data.</text>
</comment>
<dbReference type="PANTHER" id="PTHR43105">
    <property type="entry name" value="RESPIRATORY NITRATE REDUCTASE"/>
    <property type="match status" value="1"/>
</dbReference>
<dbReference type="Proteomes" id="UP001352263">
    <property type="component" value="Unassembled WGS sequence"/>
</dbReference>
<keyword evidence="9" id="KW-0411">Iron-sulfur</keyword>
<evidence type="ECO:0000313" key="13">
    <source>
        <dbReference type="Proteomes" id="UP001352263"/>
    </source>
</evidence>
<dbReference type="InterPro" id="IPR007419">
    <property type="entry name" value="BFD-like_2Fe2S-bd_dom"/>
</dbReference>
<evidence type="ECO:0000259" key="11">
    <source>
        <dbReference type="PROSITE" id="PS51669"/>
    </source>
</evidence>